<proteinExistence type="predicted"/>
<keyword evidence="1" id="KW-0472">Membrane</keyword>
<accession>A0A8T1S8Y0</accession>
<feature type="transmembrane region" description="Helical" evidence="1">
    <location>
        <begin position="12"/>
        <end position="35"/>
    </location>
</feature>
<keyword evidence="1" id="KW-1133">Transmembrane helix</keyword>
<dbReference type="AlphaFoldDB" id="A0A8T1S8Y0"/>
<feature type="domain" description="Transmembrane protein 127 transmembrane region" evidence="2">
    <location>
        <begin position="86"/>
        <end position="188"/>
    </location>
</feature>
<reference evidence="3 4" key="1">
    <citation type="journal article" date="2020" name="G3 (Bethesda)">
        <title>Draft Genome of the Common Snapping Turtle, Chelydra serpentina, a Model for Phenotypic Plasticity in Reptiles.</title>
        <authorList>
            <person name="Das D."/>
            <person name="Singh S.K."/>
            <person name="Bierstedt J."/>
            <person name="Erickson A."/>
            <person name="Galli G.L.J."/>
            <person name="Crossley D.A. 2nd"/>
            <person name="Rhen T."/>
        </authorList>
    </citation>
    <scope>NUCLEOTIDE SEQUENCE [LARGE SCALE GENOMIC DNA]</scope>
    <source>
        <strain evidence="3">KW</strain>
    </source>
</reference>
<evidence type="ECO:0000313" key="3">
    <source>
        <dbReference type="EMBL" id="KAG6925145.1"/>
    </source>
</evidence>
<name>A0A8T1S8Y0_CHESE</name>
<feature type="transmembrane region" description="Helical" evidence="1">
    <location>
        <begin position="168"/>
        <end position="188"/>
    </location>
</feature>
<feature type="transmembrane region" description="Helical" evidence="1">
    <location>
        <begin position="83"/>
        <end position="107"/>
    </location>
</feature>
<dbReference type="Pfam" id="PF20517">
    <property type="entry name" value="TMEM127"/>
    <property type="match status" value="1"/>
</dbReference>
<feature type="non-terminal residue" evidence="3">
    <location>
        <position position="222"/>
    </location>
</feature>
<evidence type="ECO:0000259" key="2">
    <source>
        <dbReference type="Pfam" id="PF20517"/>
    </source>
</evidence>
<feature type="non-terminal residue" evidence="3">
    <location>
        <position position="1"/>
    </location>
</feature>
<dbReference type="OrthoDB" id="9939165at2759"/>
<keyword evidence="1 3" id="KW-0812">Transmembrane</keyword>
<feature type="transmembrane region" description="Helical" evidence="1">
    <location>
        <begin position="119"/>
        <end position="148"/>
    </location>
</feature>
<evidence type="ECO:0000256" key="1">
    <source>
        <dbReference type="SAM" id="Phobius"/>
    </source>
</evidence>
<gene>
    <name evidence="3" type="ORF">G0U57_015282</name>
</gene>
<comment type="caution">
    <text evidence="3">The sequence shown here is derived from an EMBL/GenBank/DDBJ whole genome shotgun (WGS) entry which is preliminary data.</text>
</comment>
<dbReference type="Proteomes" id="UP000765507">
    <property type="component" value="Unassembled WGS sequence"/>
</dbReference>
<sequence length="222" mass="24610">QLPRATQHSLAAAMCQGLGMAALCIAISNLAWITLETNVPLHLLTSKYWAVIYVFGVPVRLQAQQWLNETLSTEIVLLSSDQWVFIDLMMGICFLSLLAGFIAFFLDFIEIKKLGVARLIIATVLHILSAILCALVLVFCSWLLTVVQKPSINNLLHEHYYATSLGESFYLTIAAFSLASLASLFSVWSTKVYGKDLLPSERVWERGTKESNRFGPGASLQP</sequence>
<keyword evidence="4" id="KW-1185">Reference proteome</keyword>
<evidence type="ECO:0000313" key="4">
    <source>
        <dbReference type="Proteomes" id="UP000765507"/>
    </source>
</evidence>
<dbReference type="InterPro" id="IPR046795">
    <property type="entry name" value="TMEM127_TM"/>
</dbReference>
<dbReference type="EMBL" id="JAHGAV010000469">
    <property type="protein sequence ID" value="KAG6925145.1"/>
    <property type="molecule type" value="Genomic_DNA"/>
</dbReference>
<organism evidence="3 4">
    <name type="scientific">Chelydra serpentina</name>
    <name type="common">Snapping turtle</name>
    <name type="synonym">Testudo serpentina</name>
    <dbReference type="NCBI Taxonomy" id="8475"/>
    <lineage>
        <taxon>Eukaryota</taxon>
        <taxon>Metazoa</taxon>
        <taxon>Chordata</taxon>
        <taxon>Craniata</taxon>
        <taxon>Vertebrata</taxon>
        <taxon>Euteleostomi</taxon>
        <taxon>Archelosauria</taxon>
        <taxon>Testudinata</taxon>
        <taxon>Testudines</taxon>
        <taxon>Cryptodira</taxon>
        <taxon>Durocryptodira</taxon>
        <taxon>Americhelydia</taxon>
        <taxon>Chelydroidea</taxon>
        <taxon>Chelydridae</taxon>
        <taxon>Chelydra</taxon>
    </lineage>
</organism>
<protein>
    <submittedName>
        <fullName evidence="3">Transmembrane protein 127</fullName>
    </submittedName>
</protein>